<dbReference type="InterPro" id="IPR005135">
    <property type="entry name" value="Endo/exonuclease/phosphatase"/>
</dbReference>
<proteinExistence type="predicted"/>
<feature type="compositionally biased region" description="Polar residues" evidence="1">
    <location>
        <begin position="620"/>
        <end position="629"/>
    </location>
</feature>
<protein>
    <recommendedName>
        <fullName evidence="2">Endonuclease/exonuclease/phosphatase domain-containing protein</fullName>
    </recommendedName>
</protein>
<dbReference type="Proteomes" id="UP000663874">
    <property type="component" value="Unassembled WGS sequence"/>
</dbReference>
<dbReference type="InterPro" id="IPR036691">
    <property type="entry name" value="Endo/exonu/phosph_ase_sf"/>
</dbReference>
<feature type="compositionally biased region" description="Low complexity" evidence="1">
    <location>
        <begin position="635"/>
        <end position="654"/>
    </location>
</feature>
<accession>A0A819MQ03</accession>
<sequence length="823" mass="93399">SILATNGQTTAKVYVPRSIQRIKDTEKVAFVKSVDLEIPESRITEALKDVGLDVVDVIRLTNKVKNIPAKTIKIAFNDPQNRNTFIRTRLQIDSMHFEAEAAMQNTKPVQCYICLKYNHVAKHCKTKQQIYIRCGENNRIDQCTAASDAMKCCNCKDSHLATSNECATYKEQEKRMHNLVNQYSSTNKPTTTAPAIHDINEFPLLPIISQRHQEYLHNELFDEIINVLSSKMKKIIEETTSRNDRAGKLGGEVLLAVKQHIKCREVLNKTSDTNEIIAIEVETQLFKSILIASIYVPPTAKMDLNIFQELYNINNNCIIVGDLNATLHHMRSAKANARERQLQELFKEGFIEGVDDDTPTFEKNDYEVKLDWLLGSQPLLSFTLNVDTQPPIGTSCGHKPLTFDISIGAEPKPASPRMSFNFKAAKWSKFRSKLDEQLMLWNNDRRLDSALDIEEYTSFITNSILVATQEAIPLSKQTNTRPMINELTKSLGVLIHHIKLSLLSLLFFVLSTTQIAQFTSKIISYPATSTKQLRFTLNQWNFEIDKKEHKQKTQLINHTSTNNNTPAPSINNLQHRGENEPDYLSDEEPLEDFIERTYKLDPLIEVEKQSSKYAVGNDIENPTKTTTIDANVDHTSNNSKKTSQSFSSSTSTTDSQSLIHSYSLKQRNVETSISVLSDENRLYSVTMKHTMIKRQKELAPTKPPIHIAASKKRRPTPEESISSHYWINFNNGKLPLSMPNSFIFYLGSSKNTFIGSSKNFVIGKLRLETNISFIFCLDASIHSIFGSLKNSARCSRKILLLVSPRIPLLVSDDWKCIVRLFSV</sequence>
<dbReference type="GO" id="GO:0003824">
    <property type="term" value="F:catalytic activity"/>
    <property type="evidence" value="ECO:0007669"/>
    <property type="project" value="InterPro"/>
</dbReference>
<evidence type="ECO:0000256" key="1">
    <source>
        <dbReference type="SAM" id="MobiDB-lite"/>
    </source>
</evidence>
<comment type="caution">
    <text evidence="3">The sequence shown here is derived from an EMBL/GenBank/DDBJ whole genome shotgun (WGS) entry which is preliminary data.</text>
</comment>
<dbReference type="Gene3D" id="3.60.10.10">
    <property type="entry name" value="Endonuclease/exonuclease/phosphatase"/>
    <property type="match status" value="1"/>
</dbReference>
<feature type="compositionally biased region" description="Polar residues" evidence="1">
    <location>
        <begin position="557"/>
        <end position="574"/>
    </location>
</feature>
<gene>
    <name evidence="3" type="ORF">FNK824_LOCUS24928</name>
</gene>
<feature type="region of interest" description="Disordered" evidence="1">
    <location>
        <begin position="615"/>
        <end position="654"/>
    </location>
</feature>
<feature type="domain" description="Endonuclease/exonuclease/phosphatase" evidence="2">
    <location>
        <begin position="289"/>
        <end position="382"/>
    </location>
</feature>
<evidence type="ECO:0000259" key="2">
    <source>
        <dbReference type="Pfam" id="PF14529"/>
    </source>
</evidence>
<dbReference type="SUPFAM" id="SSF56219">
    <property type="entry name" value="DNase I-like"/>
    <property type="match status" value="1"/>
</dbReference>
<dbReference type="EMBL" id="CAJOBE010005698">
    <property type="protein sequence ID" value="CAF3982228.1"/>
    <property type="molecule type" value="Genomic_DNA"/>
</dbReference>
<dbReference type="AlphaFoldDB" id="A0A819MQ03"/>
<organism evidence="3 4">
    <name type="scientific">Rotaria sordida</name>
    <dbReference type="NCBI Taxonomy" id="392033"/>
    <lineage>
        <taxon>Eukaryota</taxon>
        <taxon>Metazoa</taxon>
        <taxon>Spiralia</taxon>
        <taxon>Gnathifera</taxon>
        <taxon>Rotifera</taxon>
        <taxon>Eurotatoria</taxon>
        <taxon>Bdelloidea</taxon>
        <taxon>Philodinida</taxon>
        <taxon>Philodinidae</taxon>
        <taxon>Rotaria</taxon>
    </lineage>
</organism>
<name>A0A819MQ03_9BILA</name>
<reference evidence="3" key="1">
    <citation type="submission" date="2021-02" db="EMBL/GenBank/DDBJ databases">
        <authorList>
            <person name="Nowell W R."/>
        </authorList>
    </citation>
    <scope>NUCLEOTIDE SEQUENCE</scope>
</reference>
<feature type="non-terminal residue" evidence="3">
    <location>
        <position position="1"/>
    </location>
</feature>
<evidence type="ECO:0000313" key="4">
    <source>
        <dbReference type="Proteomes" id="UP000663874"/>
    </source>
</evidence>
<dbReference type="Pfam" id="PF14529">
    <property type="entry name" value="Exo_endo_phos_2"/>
    <property type="match status" value="1"/>
</dbReference>
<feature type="region of interest" description="Disordered" evidence="1">
    <location>
        <begin position="557"/>
        <end position="588"/>
    </location>
</feature>
<evidence type="ECO:0000313" key="3">
    <source>
        <dbReference type="EMBL" id="CAF3982228.1"/>
    </source>
</evidence>